<dbReference type="Proteomes" id="UP000002358">
    <property type="component" value="Chromosome 1"/>
</dbReference>
<accession>A0A7M7PWU5</accession>
<dbReference type="PANTHER" id="PTHR14716">
    <property type="entry name" value="CILIA- AND FLAGELLA-ASSOCIATED PROTEIN 69"/>
    <property type="match status" value="1"/>
</dbReference>
<keyword evidence="3" id="KW-1185">Reference proteome</keyword>
<dbReference type="InterPro" id="IPR048732">
    <property type="entry name" value="CFA69"/>
</dbReference>
<dbReference type="RefSeq" id="XP_031776921.1">
    <property type="nucleotide sequence ID" value="XM_031921061.2"/>
</dbReference>
<reference evidence="2" key="1">
    <citation type="submission" date="2021-01" db="UniProtKB">
        <authorList>
            <consortium name="EnsemblMetazoa"/>
        </authorList>
    </citation>
    <scope>IDENTIFICATION</scope>
</reference>
<dbReference type="OrthoDB" id="191673at2759"/>
<evidence type="ECO:0000313" key="2">
    <source>
        <dbReference type="EnsemblMetazoa" id="XP_031776921"/>
    </source>
</evidence>
<dbReference type="InterPro" id="IPR048733">
    <property type="entry name" value="CFA69_ARM_dom"/>
</dbReference>
<feature type="domain" description="Cilia- and flagella-associated protein 69 ARM repeats" evidence="1">
    <location>
        <begin position="56"/>
        <end position="485"/>
    </location>
</feature>
<protein>
    <recommendedName>
        <fullName evidence="1">Cilia- and flagella-associated protein 69 ARM repeats domain-containing protein</fullName>
    </recommendedName>
</protein>
<evidence type="ECO:0000313" key="3">
    <source>
        <dbReference type="Proteomes" id="UP000002358"/>
    </source>
</evidence>
<sequence length="516" mass="58483">MEESYGEESHASSEPSDDQLLTCPSFRSYSSLVLLTCSKIGEDDECRLVKLNNTIKKLSDLIDDPINKQDTPYIACLLCKFLRYNGSDGYYVKHLPQIGEILEFVALCARMSSEYLDILYQLLELCSKPLLLHCTSEILTCAKTLRRYFSFLGYLMILVPTRRAFIMAKTAIEGLVTHEKSKKRRRDAVKPDARREAVEASRLPVTLDELAEVVSDETYPDILEIILALVSVSQVCCHRFLETGIVNQIMLKMRPFYGCECPCIPNMDDADLQLDKEDYYKSLELSVKILWRLMKSRILSSELTENSQNSKPPSQAALRSLRASFRREVLRAGRSSRSRKLRNELANLILANLMQQSRGSGSTWKIVESGIADDIADLVVATEFGTCGTWAETAIIETDSLTGLTFKKTLLLSIALIVESQPNAAEAPKNKRIVSGVLQLVDLFAATKTPWNPEQIWHLFKYALYALTFLSPKIADEFIENCGSLRAHRKNSGFRSTYKIPSRNRNVSTRYQREHR</sequence>
<proteinExistence type="predicted"/>
<dbReference type="PANTHER" id="PTHR14716:SF0">
    <property type="entry name" value="CILIA- AND FLAGELLA-ASSOCIATED PROTEIN 69"/>
    <property type="match status" value="1"/>
</dbReference>
<dbReference type="GO" id="GO:0097225">
    <property type="term" value="C:sperm midpiece"/>
    <property type="evidence" value="ECO:0007669"/>
    <property type="project" value="TreeGrafter"/>
</dbReference>
<dbReference type="EnsemblMetazoa" id="XM_031921061">
    <property type="protein sequence ID" value="XP_031776921"/>
    <property type="gene ID" value="LOC100118447"/>
</dbReference>
<dbReference type="GO" id="GO:1902093">
    <property type="term" value="P:positive regulation of flagellated sperm motility"/>
    <property type="evidence" value="ECO:0007669"/>
    <property type="project" value="TreeGrafter"/>
</dbReference>
<dbReference type="InParanoid" id="A0A7M7PWU5"/>
<dbReference type="GO" id="GO:0097730">
    <property type="term" value="C:non-motile cilium"/>
    <property type="evidence" value="ECO:0007669"/>
    <property type="project" value="TreeGrafter"/>
</dbReference>
<name>A0A7M7PWU5_NASVI</name>
<evidence type="ECO:0000259" key="1">
    <source>
        <dbReference type="Pfam" id="PF21049"/>
    </source>
</evidence>
<dbReference type="AlphaFoldDB" id="A0A7M7PWU5"/>
<organism evidence="2 3">
    <name type="scientific">Nasonia vitripennis</name>
    <name type="common">Parasitic wasp</name>
    <dbReference type="NCBI Taxonomy" id="7425"/>
    <lineage>
        <taxon>Eukaryota</taxon>
        <taxon>Metazoa</taxon>
        <taxon>Ecdysozoa</taxon>
        <taxon>Arthropoda</taxon>
        <taxon>Hexapoda</taxon>
        <taxon>Insecta</taxon>
        <taxon>Pterygota</taxon>
        <taxon>Neoptera</taxon>
        <taxon>Endopterygota</taxon>
        <taxon>Hymenoptera</taxon>
        <taxon>Apocrita</taxon>
        <taxon>Proctotrupomorpha</taxon>
        <taxon>Chalcidoidea</taxon>
        <taxon>Pteromalidae</taxon>
        <taxon>Pteromalinae</taxon>
        <taxon>Nasonia</taxon>
    </lineage>
</organism>
<dbReference type="KEGG" id="nvi:100118447"/>
<dbReference type="GeneID" id="100118447"/>
<dbReference type="Pfam" id="PF21049">
    <property type="entry name" value="CFA69_ARM_rpt"/>
    <property type="match status" value="1"/>
</dbReference>